<sequence length="402" mass="43494">MSDWNRRDSLRWLGGLAASGWPGVQLLAAPAAGSQRLLVVMLRGAYDATNTLIPYSSSFYYEARPNLAIAKPGSDALSALELTADWGLHPALRASLLPLWQAKSLAFVPFSGLEDPSRSHFEMQDKIEFGRGSRSNDYSSGFLNRLAAELSPTPRALAFTNTLPPIFRGSVRVPNMALERGGIPPVSSQEALQTEQIVRMYQDTPLAAPVREGFDTRQRVQQDLAGEMEAASRGATAPRGLARSAPRIAKLLRDSYRIGFIDVGRWDTHVAQGGATGMLADRLSELGDGLAILARELGDVWAHTTVVVVSEFGRTFRENGNRGTDHGHGSALWVLGGSVRGGRVLGEQVASQPQTLNDNRDWPVLNDYRAVLAGLFGRWYGLSPAALARVFPGAPPQDVGLI</sequence>
<dbReference type="Pfam" id="PF07394">
    <property type="entry name" value="DUF1501"/>
    <property type="match status" value="1"/>
</dbReference>
<protein>
    <recommendedName>
        <fullName evidence="3">DUF1501 domain-containing protein</fullName>
    </recommendedName>
</protein>
<dbReference type="Proteomes" id="UP000199729">
    <property type="component" value="Chromosome"/>
</dbReference>
<dbReference type="OrthoDB" id="9779968at2"/>
<dbReference type="RefSeq" id="WP_089416140.1">
    <property type="nucleotide sequence ID" value="NZ_CP022423.1"/>
</dbReference>
<evidence type="ECO:0000313" key="1">
    <source>
        <dbReference type="EMBL" id="ASM76915.1"/>
    </source>
</evidence>
<name>A0A221KD61_VITFI</name>
<dbReference type="InterPro" id="IPR010869">
    <property type="entry name" value="DUF1501"/>
</dbReference>
<keyword evidence="2" id="KW-1185">Reference proteome</keyword>
<dbReference type="PANTHER" id="PTHR43737">
    <property type="entry name" value="BLL7424 PROTEIN"/>
    <property type="match status" value="1"/>
</dbReference>
<evidence type="ECO:0008006" key="3">
    <source>
        <dbReference type="Google" id="ProtNLM"/>
    </source>
</evidence>
<dbReference type="KEGG" id="vff:VITFI_CDS1137"/>
<accession>A0A221KD61</accession>
<organism evidence="1 2">
    <name type="scientific">Vitreoscilla filiformis</name>
    <dbReference type="NCBI Taxonomy" id="63"/>
    <lineage>
        <taxon>Bacteria</taxon>
        <taxon>Pseudomonadati</taxon>
        <taxon>Pseudomonadota</taxon>
        <taxon>Betaproteobacteria</taxon>
        <taxon>Neisseriales</taxon>
        <taxon>Neisseriaceae</taxon>
        <taxon>Vitreoscilla</taxon>
    </lineage>
</organism>
<gene>
    <name evidence="1" type="ORF">VITFI_CDS1137</name>
</gene>
<dbReference type="AlphaFoldDB" id="A0A221KD61"/>
<evidence type="ECO:0000313" key="2">
    <source>
        <dbReference type="Proteomes" id="UP000199729"/>
    </source>
</evidence>
<dbReference type="PANTHER" id="PTHR43737:SF1">
    <property type="entry name" value="DUF1501 DOMAIN-CONTAINING PROTEIN"/>
    <property type="match status" value="1"/>
</dbReference>
<proteinExistence type="predicted"/>
<dbReference type="EMBL" id="CP022423">
    <property type="protein sequence ID" value="ASM76915.1"/>
    <property type="molecule type" value="Genomic_DNA"/>
</dbReference>
<reference evidence="1 2" key="1">
    <citation type="submission" date="2017-07" db="EMBL/GenBank/DDBJ databases">
        <title>Complete Genome Sequence of the cosmetic ferment Vitreoscilla filiformis (ATCC15551).</title>
        <authorList>
            <person name="Contreras S."/>
            <person name="Sagory-Zalkind P."/>
            <person name="Blanquart H."/>
            <person name="Iltis A."/>
            <person name="Morand S.C."/>
        </authorList>
    </citation>
    <scope>NUCLEOTIDE SEQUENCE [LARGE SCALE GENOMIC DNA]</scope>
    <source>
        <strain evidence="1 2">ATCC 15551</strain>
    </source>
</reference>